<feature type="compositionally biased region" description="Low complexity" evidence="10">
    <location>
        <begin position="546"/>
        <end position="568"/>
    </location>
</feature>
<keyword evidence="4 9" id="KW-0863">Zinc-finger</keyword>
<feature type="compositionally biased region" description="Basic and acidic residues" evidence="10">
    <location>
        <begin position="1"/>
        <end position="11"/>
    </location>
</feature>
<feature type="region of interest" description="Disordered" evidence="10">
    <location>
        <begin position="443"/>
        <end position="519"/>
    </location>
</feature>
<feature type="compositionally biased region" description="Gly residues" evidence="10">
    <location>
        <begin position="809"/>
        <end position="818"/>
    </location>
</feature>
<comment type="similarity">
    <text evidence="2">Belongs to the ING family.</text>
</comment>
<dbReference type="AlphaFoldDB" id="A0AAN6ZZP6"/>
<accession>A0AAN6ZZP6</accession>
<dbReference type="GO" id="GO:0000123">
    <property type="term" value="C:histone acetyltransferase complex"/>
    <property type="evidence" value="ECO:0007669"/>
    <property type="project" value="TreeGrafter"/>
</dbReference>
<evidence type="ECO:0000256" key="10">
    <source>
        <dbReference type="SAM" id="MobiDB-lite"/>
    </source>
</evidence>
<feature type="region of interest" description="Disordered" evidence="10">
    <location>
        <begin position="531"/>
        <end position="826"/>
    </location>
</feature>
<proteinExistence type="inferred from homology"/>
<feature type="compositionally biased region" description="Polar residues" evidence="10">
    <location>
        <begin position="508"/>
        <end position="519"/>
    </location>
</feature>
<comment type="subcellular location">
    <subcellularLocation>
        <location evidence="1">Nucleus</location>
    </subcellularLocation>
</comment>
<feature type="region of interest" description="Disordered" evidence="10">
    <location>
        <begin position="1"/>
        <end position="41"/>
    </location>
</feature>
<feature type="compositionally biased region" description="Basic and acidic residues" evidence="10">
    <location>
        <begin position="469"/>
        <end position="481"/>
    </location>
</feature>
<dbReference type="GO" id="GO:0006355">
    <property type="term" value="P:regulation of DNA-templated transcription"/>
    <property type="evidence" value="ECO:0007669"/>
    <property type="project" value="TreeGrafter"/>
</dbReference>
<feature type="compositionally biased region" description="Acidic residues" evidence="10">
    <location>
        <begin position="232"/>
        <end position="241"/>
    </location>
</feature>
<evidence type="ECO:0000256" key="1">
    <source>
        <dbReference type="ARBA" id="ARBA00004123"/>
    </source>
</evidence>
<keyword evidence="13" id="KW-1185">Reference proteome</keyword>
<sequence>MAADEVLHRDMDDEEAISPRQPAPSIERDIPSVGPVNNHNHNRLNHLDLRADPDAQATVSDFLDFTEYLPSDIARSLTLLGNLDGTYVDTSAEVHENADVWAQRRNIPPAEKTATVGLRGHASGDLQHALSSRVSSLAECQRMTESVNRHNARVRSILGKLETMRGNYPAVDEPKSPVTAKSPQMSRAPKITARADGQKVRRPRVPRITVPGEVLAPYDLNYDAYTTGTDSSSDEDDDEEGLSNRLTPAPHTRIKVVKVLSKTPKPGKPRPRSSVPPPNVAGAGLSTSAVMARLAPPPDDAVIGSPDAPWGQLTPYELAKLRKRMKKNAAWTPSDTMVARELKALARGVDAFRVAKKKAEEEGRDFEGKMPVPFVDPATGEKRMPPGALTMEALASDEKNLSNRGMKLNEAKKLKRETLAKMAAEEAEESARRFDAIARTLMSDANSGNSQDQSKAADKTKAQRKRKRDSAPEVEIEKLETTEGQAQRPQLKRTKTETPVPPPVLTPNASQLPHETPTQPIQRTSAAGMLHSTTPIPLPIHGQDQSITAKSSTSAASASATSPASSYAGPTGVPNLAPVKLPATETPIHPPVISRKKSMTPILPPARETRRTPRAQEQQQQLEVRGAQAVTDALSRSTSPTVTPKPDPDAASAVAPTALTTTTTAPTAPPRPASRGKATSQEPQQPSLAADRPRRTSTARNTPAPERAEQQQSTPANTTGTAAATPWTAATPTATTTAAAAAAAIAAGAGRPPSKRAKRPAPGIISRTNSGGNSAVGMRKAAPRKKSASARGKARAASRDRSTAADNTGGAGGSGNGGEGHEVEVDDEGNLIDPDEEKYCLCNRVSFGTMIQCDNVDICKQEWFHLECVGLSDIPARTTKWYCPDCRKLLNLGERGEVSARGVKA</sequence>
<feature type="site" description="Histone H3K4me3 binding" evidence="7">
    <location>
        <position position="854"/>
    </location>
</feature>
<feature type="compositionally biased region" description="Polar residues" evidence="10">
    <location>
        <begin position="443"/>
        <end position="454"/>
    </location>
</feature>
<evidence type="ECO:0000256" key="3">
    <source>
        <dbReference type="ARBA" id="ARBA00022723"/>
    </source>
</evidence>
<feature type="binding site" evidence="8">
    <location>
        <position position="883"/>
    </location>
    <ligand>
        <name>Zn(2+)</name>
        <dbReference type="ChEBI" id="CHEBI:29105"/>
        <label>2</label>
    </ligand>
</feature>
<organism evidence="12 13">
    <name type="scientific">Chaetomidium leptoderma</name>
    <dbReference type="NCBI Taxonomy" id="669021"/>
    <lineage>
        <taxon>Eukaryota</taxon>
        <taxon>Fungi</taxon>
        <taxon>Dikarya</taxon>
        <taxon>Ascomycota</taxon>
        <taxon>Pezizomycotina</taxon>
        <taxon>Sordariomycetes</taxon>
        <taxon>Sordariomycetidae</taxon>
        <taxon>Sordariales</taxon>
        <taxon>Chaetomiaceae</taxon>
        <taxon>Chaetomidium</taxon>
    </lineage>
</organism>
<feature type="domain" description="PHD-type" evidence="11">
    <location>
        <begin position="837"/>
        <end position="889"/>
    </location>
</feature>
<evidence type="ECO:0000256" key="7">
    <source>
        <dbReference type="PIRSR" id="PIRSR628651-50"/>
    </source>
</evidence>
<keyword evidence="3 8" id="KW-0479">Metal-binding</keyword>
<feature type="binding site" evidence="8">
    <location>
        <position position="868"/>
    </location>
    <ligand>
        <name>Zn(2+)</name>
        <dbReference type="ChEBI" id="CHEBI:29105"/>
        <label>1</label>
    </ligand>
</feature>
<dbReference type="SMART" id="SM00249">
    <property type="entry name" value="PHD"/>
    <property type="match status" value="1"/>
</dbReference>
<keyword evidence="6" id="KW-0539">Nucleus</keyword>
<dbReference type="InterPro" id="IPR011011">
    <property type="entry name" value="Znf_FYVE_PHD"/>
</dbReference>
<feature type="region of interest" description="Disordered" evidence="10">
    <location>
        <begin position="168"/>
        <end position="201"/>
    </location>
</feature>
<dbReference type="PANTHER" id="PTHR10333:SF94">
    <property type="entry name" value="FINGER DOMAIN PROTEIN, PUTATIVE (AFU_ORTHOLOGUE AFUA_3G11940)-RELATED"/>
    <property type="match status" value="1"/>
</dbReference>
<dbReference type="GO" id="GO:0005634">
    <property type="term" value="C:nucleus"/>
    <property type="evidence" value="ECO:0007669"/>
    <property type="project" value="UniProtKB-SubCell"/>
</dbReference>
<dbReference type="InterPro" id="IPR001965">
    <property type="entry name" value="Znf_PHD"/>
</dbReference>
<dbReference type="Proteomes" id="UP001302745">
    <property type="component" value="Unassembled WGS sequence"/>
</dbReference>
<feature type="binding site" evidence="8">
    <location>
        <position position="840"/>
    </location>
    <ligand>
        <name>Zn(2+)</name>
        <dbReference type="ChEBI" id="CHEBI:29105"/>
        <label>1</label>
    </ligand>
</feature>
<feature type="binding site" evidence="8">
    <location>
        <position position="842"/>
    </location>
    <ligand>
        <name>Zn(2+)</name>
        <dbReference type="ChEBI" id="CHEBI:29105"/>
        <label>1</label>
    </ligand>
</feature>
<evidence type="ECO:0000259" key="11">
    <source>
        <dbReference type="PROSITE" id="PS50016"/>
    </source>
</evidence>
<feature type="binding site" evidence="8">
    <location>
        <position position="886"/>
    </location>
    <ligand>
        <name>Zn(2+)</name>
        <dbReference type="ChEBI" id="CHEBI:29105"/>
        <label>2</label>
    </ligand>
</feature>
<feature type="region of interest" description="Disordered" evidence="10">
    <location>
        <begin position="223"/>
        <end position="283"/>
    </location>
</feature>
<feature type="site" description="Histone H3K4me3 binding" evidence="7">
    <location>
        <position position="850"/>
    </location>
</feature>
<dbReference type="InterPro" id="IPR028651">
    <property type="entry name" value="ING_fam"/>
</dbReference>
<evidence type="ECO:0000256" key="5">
    <source>
        <dbReference type="ARBA" id="ARBA00022833"/>
    </source>
</evidence>
<dbReference type="Gene3D" id="6.10.140.1740">
    <property type="match status" value="1"/>
</dbReference>
<protein>
    <submittedName>
        <fullName evidence="12">Inhibitor of growth protein 3</fullName>
    </submittedName>
</protein>
<dbReference type="EMBL" id="MU856843">
    <property type="protein sequence ID" value="KAK4157970.1"/>
    <property type="molecule type" value="Genomic_DNA"/>
</dbReference>
<dbReference type="SMART" id="SM01408">
    <property type="entry name" value="ING"/>
    <property type="match status" value="1"/>
</dbReference>
<evidence type="ECO:0000256" key="4">
    <source>
        <dbReference type="ARBA" id="ARBA00022771"/>
    </source>
</evidence>
<dbReference type="InterPro" id="IPR024610">
    <property type="entry name" value="ING_N_histone-binding"/>
</dbReference>
<keyword evidence="5 8" id="KW-0862">Zinc</keyword>
<dbReference type="Gene3D" id="3.30.40.10">
    <property type="entry name" value="Zinc/RING finger domain, C3HC4 (zinc finger)"/>
    <property type="match status" value="1"/>
</dbReference>
<evidence type="ECO:0000313" key="13">
    <source>
        <dbReference type="Proteomes" id="UP001302745"/>
    </source>
</evidence>
<evidence type="ECO:0000256" key="9">
    <source>
        <dbReference type="PROSITE-ProRule" id="PRU00146"/>
    </source>
</evidence>
<dbReference type="InterPro" id="IPR019787">
    <property type="entry name" value="Znf_PHD-finger"/>
</dbReference>
<dbReference type="InterPro" id="IPR013083">
    <property type="entry name" value="Znf_RING/FYVE/PHD"/>
</dbReference>
<feature type="compositionally biased region" description="Polar residues" evidence="10">
    <location>
        <begin position="677"/>
        <end position="687"/>
    </location>
</feature>
<feature type="binding site" evidence="8">
    <location>
        <position position="859"/>
    </location>
    <ligand>
        <name>Zn(2+)</name>
        <dbReference type="ChEBI" id="CHEBI:29105"/>
        <label>2</label>
    </ligand>
</feature>
<reference evidence="12" key="2">
    <citation type="submission" date="2023-05" db="EMBL/GenBank/DDBJ databases">
        <authorList>
            <consortium name="Lawrence Berkeley National Laboratory"/>
            <person name="Steindorff A."/>
            <person name="Hensen N."/>
            <person name="Bonometti L."/>
            <person name="Westerberg I."/>
            <person name="Brannstrom I.O."/>
            <person name="Guillou S."/>
            <person name="Cros-Aarteil S."/>
            <person name="Calhoun S."/>
            <person name="Haridas S."/>
            <person name="Kuo A."/>
            <person name="Mondo S."/>
            <person name="Pangilinan J."/>
            <person name="Riley R."/>
            <person name="Labutti K."/>
            <person name="Andreopoulos B."/>
            <person name="Lipzen A."/>
            <person name="Chen C."/>
            <person name="Yanf M."/>
            <person name="Daum C."/>
            <person name="Ng V."/>
            <person name="Clum A."/>
            <person name="Ohm R."/>
            <person name="Martin F."/>
            <person name="Silar P."/>
            <person name="Natvig D."/>
            <person name="Lalanne C."/>
            <person name="Gautier V."/>
            <person name="Ament-Velasquez S.L."/>
            <person name="Kruys A."/>
            <person name="Hutchinson M.I."/>
            <person name="Powell A.J."/>
            <person name="Barry K."/>
            <person name="Miller A.N."/>
            <person name="Grigoriev I.V."/>
            <person name="Debuchy R."/>
            <person name="Gladieux P."/>
            <person name="Thoren M.H."/>
            <person name="Johannesson H."/>
        </authorList>
    </citation>
    <scope>NUCLEOTIDE SEQUENCE</scope>
    <source>
        <strain evidence="12">CBS 538.74</strain>
    </source>
</reference>
<feature type="site" description="Histone H3K4me3 binding" evidence="7">
    <location>
        <position position="839"/>
    </location>
</feature>
<comment type="caution">
    <text evidence="12">The sequence shown here is derived from an EMBL/GenBank/DDBJ whole genome shotgun (WGS) entry which is preliminary data.</text>
</comment>
<evidence type="ECO:0000256" key="8">
    <source>
        <dbReference type="PIRSR" id="PIRSR628651-51"/>
    </source>
</evidence>
<reference evidence="12" key="1">
    <citation type="journal article" date="2023" name="Mol. Phylogenet. Evol.">
        <title>Genome-scale phylogeny and comparative genomics of the fungal order Sordariales.</title>
        <authorList>
            <person name="Hensen N."/>
            <person name="Bonometti L."/>
            <person name="Westerberg I."/>
            <person name="Brannstrom I.O."/>
            <person name="Guillou S."/>
            <person name="Cros-Aarteil S."/>
            <person name="Calhoun S."/>
            <person name="Haridas S."/>
            <person name="Kuo A."/>
            <person name="Mondo S."/>
            <person name="Pangilinan J."/>
            <person name="Riley R."/>
            <person name="LaButti K."/>
            <person name="Andreopoulos B."/>
            <person name="Lipzen A."/>
            <person name="Chen C."/>
            <person name="Yan M."/>
            <person name="Daum C."/>
            <person name="Ng V."/>
            <person name="Clum A."/>
            <person name="Steindorff A."/>
            <person name="Ohm R.A."/>
            <person name="Martin F."/>
            <person name="Silar P."/>
            <person name="Natvig D.O."/>
            <person name="Lalanne C."/>
            <person name="Gautier V."/>
            <person name="Ament-Velasquez S.L."/>
            <person name="Kruys A."/>
            <person name="Hutchinson M.I."/>
            <person name="Powell A.J."/>
            <person name="Barry K."/>
            <person name="Miller A.N."/>
            <person name="Grigoriev I.V."/>
            <person name="Debuchy R."/>
            <person name="Gladieux P."/>
            <person name="Hiltunen Thoren M."/>
            <person name="Johannesson H."/>
        </authorList>
    </citation>
    <scope>NUCLEOTIDE SEQUENCE</scope>
    <source>
        <strain evidence="12">CBS 538.74</strain>
    </source>
</reference>
<feature type="compositionally biased region" description="Basic residues" evidence="10">
    <location>
        <begin position="781"/>
        <end position="796"/>
    </location>
</feature>
<dbReference type="PANTHER" id="PTHR10333">
    <property type="entry name" value="INHIBITOR OF GROWTH PROTEIN"/>
    <property type="match status" value="1"/>
</dbReference>
<dbReference type="SUPFAM" id="SSF57903">
    <property type="entry name" value="FYVE/PHD zinc finger"/>
    <property type="match status" value="1"/>
</dbReference>
<gene>
    <name evidence="12" type="ORF">C8A00DRAFT_11240</name>
</gene>
<feature type="binding site" evidence="8">
    <location>
        <position position="853"/>
    </location>
    <ligand>
        <name>Zn(2+)</name>
        <dbReference type="ChEBI" id="CHEBI:29105"/>
        <label>2</label>
    </ligand>
</feature>
<name>A0AAN6ZZP6_9PEZI</name>
<feature type="compositionally biased region" description="Low complexity" evidence="10">
    <location>
        <begin position="714"/>
        <end position="752"/>
    </location>
</feature>
<evidence type="ECO:0000313" key="12">
    <source>
        <dbReference type="EMBL" id="KAK4157970.1"/>
    </source>
</evidence>
<dbReference type="GO" id="GO:0004402">
    <property type="term" value="F:histone acetyltransferase activity"/>
    <property type="evidence" value="ECO:0007669"/>
    <property type="project" value="TreeGrafter"/>
</dbReference>
<dbReference type="GO" id="GO:0008270">
    <property type="term" value="F:zinc ion binding"/>
    <property type="evidence" value="ECO:0007669"/>
    <property type="project" value="UniProtKB-KW"/>
</dbReference>
<feature type="compositionally biased region" description="Low complexity" evidence="10">
    <location>
        <begin position="649"/>
        <end position="666"/>
    </location>
</feature>
<evidence type="ECO:0000256" key="2">
    <source>
        <dbReference type="ARBA" id="ARBA00010210"/>
    </source>
</evidence>
<feature type="binding site" evidence="8">
    <location>
        <position position="865"/>
    </location>
    <ligand>
        <name>Zn(2+)</name>
        <dbReference type="ChEBI" id="CHEBI:29105"/>
        <label>1</label>
    </ligand>
</feature>
<dbReference type="PROSITE" id="PS50016">
    <property type="entry name" value="ZF_PHD_2"/>
    <property type="match status" value="1"/>
</dbReference>
<feature type="site" description="Histone H3K4me3 binding" evidence="7">
    <location>
        <position position="863"/>
    </location>
</feature>
<evidence type="ECO:0000256" key="6">
    <source>
        <dbReference type="ARBA" id="ARBA00023242"/>
    </source>
</evidence>